<dbReference type="Gene3D" id="3.90.550.10">
    <property type="entry name" value="Spore Coat Polysaccharide Biosynthesis Protein SpsA, Chain A"/>
    <property type="match status" value="1"/>
</dbReference>
<dbReference type="Proteomes" id="UP000824065">
    <property type="component" value="Unassembled WGS sequence"/>
</dbReference>
<dbReference type="PANTHER" id="PTHR13778">
    <property type="entry name" value="GLYCOSYLTRANSFERASE 8 DOMAIN-CONTAINING PROTEIN"/>
    <property type="match status" value="1"/>
</dbReference>
<dbReference type="EMBL" id="DXBJ01000015">
    <property type="protein sequence ID" value="HIZ57424.1"/>
    <property type="molecule type" value="Genomic_DNA"/>
</dbReference>
<keyword evidence="2" id="KW-0808">Transferase</keyword>
<dbReference type="Pfam" id="PF01501">
    <property type="entry name" value="Glyco_transf_8"/>
    <property type="match status" value="1"/>
</dbReference>
<organism evidence="4 5">
    <name type="scientific">Candidatus Faecalibacterium gallistercoris</name>
    <dbReference type="NCBI Taxonomy" id="2838579"/>
    <lineage>
        <taxon>Bacteria</taxon>
        <taxon>Bacillati</taxon>
        <taxon>Bacillota</taxon>
        <taxon>Clostridia</taxon>
        <taxon>Eubacteriales</taxon>
        <taxon>Oscillospiraceae</taxon>
        <taxon>Faecalibacterium</taxon>
    </lineage>
</organism>
<dbReference type="InterPro" id="IPR002495">
    <property type="entry name" value="Glyco_trans_8"/>
</dbReference>
<dbReference type="AlphaFoldDB" id="A0A9D2FE29"/>
<evidence type="ECO:0000256" key="3">
    <source>
        <dbReference type="ARBA" id="ARBA00022723"/>
    </source>
</evidence>
<evidence type="ECO:0000313" key="5">
    <source>
        <dbReference type="Proteomes" id="UP000824065"/>
    </source>
</evidence>
<gene>
    <name evidence="4" type="ORF">H9725_02390</name>
</gene>
<dbReference type="GO" id="GO:0016757">
    <property type="term" value="F:glycosyltransferase activity"/>
    <property type="evidence" value="ECO:0007669"/>
    <property type="project" value="UniProtKB-KW"/>
</dbReference>
<dbReference type="InterPro" id="IPR029044">
    <property type="entry name" value="Nucleotide-diphossugar_trans"/>
</dbReference>
<evidence type="ECO:0000256" key="1">
    <source>
        <dbReference type="ARBA" id="ARBA00022676"/>
    </source>
</evidence>
<proteinExistence type="predicted"/>
<dbReference type="GO" id="GO:0046872">
    <property type="term" value="F:metal ion binding"/>
    <property type="evidence" value="ECO:0007669"/>
    <property type="project" value="UniProtKB-KW"/>
</dbReference>
<keyword evidence="3" id="KW-0479">Metal-binding</keyword>
<dbReference type="CDD" id="cd04194">
    <property type="entry name" value="GT8_A4GalT_like"/>
    <property type="match status" value="1"/>
</dbReference>
<accession>A0A9D2FE29</accession>
<reference evidence="4" key="2">
    <citation type="submission" date="2021-04" db="EMBL/GenBank/DDBJ databases">
        <authorList>
            <person name="Gilroy R."/>
        </authorList>
    </citation>
    <scope>NUCLEOTIDE SEQUENCE</scope>
    <source>
        <strain evidence="4">ChiBcec16-3735</strain>
    </source>
</reference>
<evidence type="ECO:0000256" key="2">
    <source>
        <dbReference type="ARBA" id="ARBA00022679"/>
    </source>
</evidence>
<evidence type="ECO:0000313" key="4">
    <source>
        <dbReference type="EMBL" id="HIZ57424.1"/>
    </source>
</evidence>
<name>A0A9D2FE29_9FIRM</name>
<protein>
    <submittedName>
        <fullName evidence="4">Glycosyltransferase family 8 protein</fullName>
    </submittedName>
</protein>
<dbReference type="SUPFAM" id="SSF53448">
    <property type="entry name" value="Nucleotide-diphospho-sugar transferases"/>
    <property type="match status" value="1"/>
</dbReference>
<reference evidence="4" key="1">
    <citation type="journal article" date="2021" name="PeerJ">
        <title>Extensive microbial diversity within the chicken gut microbiome revealed by metagenomics and culture.</title>
        <authorList>
            <person name="Gilroy R."/>
            <person name="Ravi A."/>
            <person name="Getino M."/>
            <person name="Pursley I."/>
            <person name="Horton D.L."/>
            <person name="Alikhan N.F."/>
            <person name="Baker D."/>
            <person name="Gharbi K."/>
            <person name="Hall N."/>
            <person name="Watson M."/>
            <person name="Adriaenssens E.M."/>
            <person name="Foster-Nyarko E."/>
            <person name="Jarju S."/>
            <person name="Secka A."/>
            <person name="Antonio M."/>
            <person name="Oren A."/>
            <person name="Chaudhuri R.R."/>
            <person name="La Ragione R."/>
            <person name="Hildebrand F."/>
            <person name="Pallen M.J."/>
        </authorList>
    </citation>
    <scope>NUCLEOTIDE SEQUENCE</scope>
    <source>
        <strain evidence="4">ChiBcec16-3735</strain>
    </source>
</reference>
<dbReference type="InterPro" id="IPR050748">
    <property type="entry name" value="Glycosyltrans_8_dom-fam"/>
</dbReference>
<dbReference type="PANTHER" id="PTHR13778:SF47">
    <property type="entry name" value="LIPOPOLYSACCHARIDE 1,3-GALACTOSYLTRANSFERASE"/>
    <property type="match status" value="1"/>
</dbReference>
<comment type="caution">
    <text evidence="4">The sequence shown here is derived from an EMBL/GenBank/DDBJ whole genome shotgun (WGS) entry which is preliminary data.</text>
</comment>
<sequence>MNLLFSINRKFIPLWEQCMATILRHGGAAHYDLYVLHSDLTGEDGARMQAALRPQDSCTLVRVPEGLFEGFPETGRYPVQIYYRLAAPLLLPEALNRILYLDVDTVILNSLEPLYTSDFAGAAFMACSHTRKFLDKVNQARLGLEDGVRYLNSGVLMMDLALLRRTLRLEDIRDYAERYKNRLILPDQDILTGLFGDKALVLDSRIYNMTDRLYVQCQCSVHPSEWLSLDWVRQNTVVVHYLGKPKPWQKNYIGPLGVFYQEELALTRAAAEEA</sequence>
<keyword evidence="1" id="KW-0328">Glycosyltransferase</keyword>